<keyword evidence="3" id="KW-1185">Reference proteome</keyword>
<sequence length="1240" mass="141262">MLRRQHSEPLFADTKSVTSCDTRATAATIHVVTPTNSEQSTMDLTPLQSEITSLRKRLSAAQSLNKRSELLLGQVRVLEEESQRKDERLRVLNDKLHDIQRGLSHIDDERASLQQLAQKLEAEKRKIRQQLELRDTEVLTLVKRCAAQEEKVKESTLLRRKNAVLEGKMNEYKAALAEKETEQTNLDEAESALRACQQRLEHTKRDHDALAGTLQSCLANIKKLTIEKEDWEDERRRLLNRAEVEIEKERLQHLAEMNEMKVNLQSSQDKIEKLEEFMKDKSMSNHMLRKTNSELAKWKTQSTVKLEEYEKQINELMQETLEKQQEVLDMMHSKNGWSSKVKEKEEVIASLQKTNNELSKWNTQSTVKLEEYERQINELMQESKEKQEEILDLTYSKNGWSSKVTEKEEIIASLRNELSDLMSKTMSLSESVDVLKEENKDLQSEVEGLRARAQSFDAWEEERDAMNHCMTVTQDQIQELMEEVVTLQLENEELEDEKLELQEELKASVGSQNDIQNLEKHISDKESNWSWQENSLRAKISSLEAKKQVLQEGNDANSRDAQETIRKLEWTVASRTKDAVSLQKELEAARETEADHVNQIKSLESNLSDTMIQHDQTRAEAEELRAKNNGMEKEVTFAKEALKLSEATIETLQSAIDEKEAELAAVRNSLTSTSDKLTNVTSNSESRDAEVETLRQKLMGYTAKASMTDKQLEEADVRIAQILGELRTANTEKSEAIEAKALLEADLQVTSRYVEDSAASNDTLRQELQDSRASIANLEAKLEKSSANESLLRTALDESEREIAELKTLIPDLESKLAEGAEQEQNLIELQGALDESQSEIEECRNLILDLESRLVERERENEKGQGVLRTALDESQREVKECKKSITDLKLLLQKQGADMEQSTRDELKSLHDSVSDGRKTIARHQEELETLRLALKRAHTDLVLKDDEIRDLKMIDLVDLQEELSSTSEKLTAKESENNDLIGMLETLGVQQLERELAVAEEVNTLKTTIASLKKEYHQSGQGAIELKSTNVALQRRNTLLEKQVQSVTAEKDLVLERETALEKSNAELEATLSERTSLLGEMVEVNKKLQKSVDEQSSAKEEQLKLQEERDDLAEALCQEQSIREVMEAEVSTVNAQVASMKAQMKETNDLMAEKNALADKVKRQENFLKKKIQKEKVLRDRATTSAKNIVTPLQLASARNKARTSTVVRSSTAFDEAATENDDLNWSAILEEELGD</sequence>
<accession>A0A9N8DY84</accession>
<name>A0A9N8DY84_9STRA</name>
<dbReference type="Proteomes" id="UP001153069">
    <property type="component" value="Unassembled WGS sequence"/>
</dbReference>
<dbReference type="Gene3D" id="1.10.287.1490">
    <property type="match status" value="1"/>
</dbReference>
<feature type="coiled-coil region" evidence="1">
    <location>
        <begin position="61"/>
        <end position="137"/>
    </location>
</feature>
<reference evidence="2" key="1">
    <citation type="submission" date="2020-06" db="EMBL/GenBank/DDBJ databases">
        <authorList>
            <consortium name="Plant Systems Biology data submission"/>
        </authorList>
    </citation>
    <scope>NUCLEOTIDE SEQUENCE</scope>
    <source>
        <strain evidence="2">D6</strain>
    </source>
</reference>
<evidence type="ECO:0000256" key="1">
    <source>
        <dbReference type="SAM" id="Coils"/>
    </source>
</evidence>
<gene>
    <name evidence="2" type="ORF">SEMRO_459_G147350.1</name>
</gene>
<dbReference type="AlphaFoldDB" id="A0A9N8DY84"/>
<organism evidence="2 3">
    <name type="scientific">Seminavis robusta</name>
    <dbReference type="NCBI Taxonomy" id="568900"/>
    <lineage>
        <taxon>Eukaryota</taxon>
        <taxon>Sar</taxon>
        <taxon>Stramenopiles</taxon>
        <taxon>Ochrophyta</taxon>
        <taxon>Bacillariophyta</taxon>
        <taxon>Bacillariophyceae</taxon>
        <taxon>Bacillariophycidae</taxon>
        <taxon>Naviculales</taxon>
        <taxon>Naviculaceae</taxon>
        <taxon>Seminavis</taxon>
    </lineage>
</organism>
<comment type="caution">
    <text evidence="2">The sequence shown here is derived from an EMBL/GenBank/DDBJ whole genome shotgun (WGS) entry which is preliminary data.</text>
</comment>
<keyword evidence="1" id="KW-0175">Coiled coil</keyword>
<feature type="coiled-coil region" evidence="1">
    <location>
        <begin position="162"/>
        <end position="511"/>
    </location>
</feature>
<feature type="coiled-coil region" evidence="1">
    <location>
        <begin position="923"/>
        <end position="979"/>
    </location>
</feature>
<evidence type="ECO:0000313" key="3">
    <source>
        <dbReference type="Proteomes" id="UP001153069"/>
    </source>
</evidence>
<proteinExistence type="predicted"/>
<dbReference type="OrthoDB" id="2441647at2759"/>
<evidence type="ECO:0000313" key="2">
    <source>
        <dbReference type="EMBL" id="CAB9510922.1"/>
    </source>
</evidence>
<feature type="coiled-coil region" evidence="1">
    <location>
        <begin position="712"/>
        <end position="893"/>
    </location>
</feature>
<feature type="coiled-coil region" evidence="1">
    <location>
        <begin position="579"/>
        <end position="676"/>
    </location>
</feature>
<protein>
    <submittedName>
        <fullName evidence="2">Kinesin K39</fullName>
    </submittedName>
</protein>
<dbReference type="EMBL" id="CAICTM010000458">
    <property type="protein sequence ID" value="CAB9510922.1"/>
    <property type="molecule type" value="Genomic_DNA"/>
</dbReference>
<dbReference type="PANTHER" id="PTHR43977">
    <property type="entry name" value="STRUCTURAL MAINTENANCE OF CHROMOSOMES PROTEIN 3"/>
    <property type="match status" value="1"/>
</dbReference>